<dbReference type="AlphaFoldDB" id="Q8FP73"/>
<proteinExistence type="predicted"/>
<organism evidence="1 2">
    <name type="scientific">Corynebacterium efficiens (strain DSM 44549 / YS-314 / AJ 12310 / JCM 11189 / NBRC 100395)</name>
    <dbReference type="NCBI Taxonomy" id="196164"/>
    <lineage>
        <taxon>Bacteria</taxon>
        <taxon>Bacillati</taxon>
        <taxon>Actinomycetota</taxon>
        <taxon>Actinomycetes</taxon>
        <taxon>Mycobacteriales</taxon>
        <taxon>Corynebacteriaceae</taxon>
        <taxon>Corynebacterium</taxon>
    </lineage>
</organism>
<dbReference type="STRING" id="196164.gene:10742340"/>
<dbReference type="KEGG" id="cef:CE1912"/>
<protein>
    <submittedName>
        <fullName evidence="1">Uncharacterized protein</fullName>
    </submittedName>
</protein>
<evidence type="ECO:0000313" key="2">
    <source>
        <dbReference type="Proteomes" id="UP000001409"/>
    </source>
</evidence>
<keyword evidence="2" id="KW-1185">Reference proteome</keyword>
<reference evidence="1 2" key="1">
    <citation type="journal article" date="2003" name="Genome Res.">
        <title>Comparative complete genome sequence analysis of the amino acid replacements responsible for the thermostability of Corynebacterium efficiens.</title>
        <authorList>
            <person name="Nishio Y."/>
            <person name="Nakamura Y."/>
            <person name="Kawarabayasi Y."/>
            <person name="Usuda Y."/>
            <person name="Kimura E."/>
            <person name="Sugimoto S."/>
            <person name="Matsui K."/>
            <person name="Yamagishi A."/>
            <person name="Kikuchi H."/>
            <person name="Ikeo K."/>
            <person name="Gojobori T."/>
        </authorList>
    </citation>
    <scope>NUCLEOTIDE SEQUENCE [LARGE SCALE GENOMIC DNA]</scope>
    <source>
        <strain evidence="2">DSM 44549 / YS-314 / AJ 12310 / JCM 11189 / NBRC 100395</strain>
    </source>
</reference>
<accession>Q8FP73</accession>
<dbReference type="HOGENOM" id="CLU_2698341_0_0_11"/>
<name>Q8FP73_COREF</name>
<sequence length="73" mass="7886">MRGSILEVVTGAFSFGCCRQTPLWVFVCLMGLPLGHSRYWHLILQCHGRTGGEGAHMGEDVTAVPTGGWGLRA</sequence>
<evidence type="ECO:0000313" key="1">
    <source>
        <dbReference type="EMBL" id="BAC18722.1"/>
    </source>
</evidence>
<dbReference type="EMBL" id="BA000035">
    <property type="protein sequence ID" value="BAC18722.1"/>
    <property type="molecule type" value="Genomic_DNA"/>
</dbReference>
<dbReference type="Proteomes" id="UP000001409">
    <property type="component" value="Chromosome"/>
</dbReference>